<dbReference type="PRINTS" id="PR00377">
    <property type="entry name" value="IMPHPHTASES"/>
</dbReference>
<feature type="binding site" evidence="6">
    <location>
        <position position="89"/>
    </location>
    <ligand>
        <name>Mg(2+)</name>
        <dbReference type="ChEBI" id="CHEBI:18420"/>
        <label>1</label>
        <note>catalytic</note>
    </ligand>
</feature>
<dbReference type="EMBL" id="FZOD01000012">
    <property type="protein sequence ID" value="SNS62352.1"/>
    <property type="molecule type" value="Genomic_DNA"/>
</dbReference>
<gene>
    <name evidence="7" type="ORF">SAMN05216276_1012166</name>
</gene>
<dbReference type="Proteomes" id="UP000198282">
    <property type="component" value="Unassembled WGS sequence"/>
</dbReference>
<evidence type="ECO:0000256" key="4">
    <source>
        <dbReference type="ARBA" id="ARBA00022801"/>
    </source>
</evidence>
<dbReference type="GO" id="GO:0006020">
    <property type="term" value="P:inositol metabolic process"/>
    <property type="evidence" value="ECO:0007669"/>
    <property type="project" value="TreeGrafter"/>
</dbReference>
<evidence type="ECO:0000313" key="7">
    <source>
        <dbReference type="EMBL" id="SNS62352.1"/>
    </source>
</evidence>
<dbReference type="RefSeq" id="WP_089207937.1">
    <property type="nucleotide sequence ID" value="NZ_FZOD01000012.1"/>
</dbReference>
<feature type="binding site" evidence="6">
    <location>
        <position position="87"/>
    </location>
    <ligand>
        <name>Mg(2+)</name>
        <dbReference type="ChEBI" id="CHEBI:18420"/>
        <label>1</label>
        <note>catalytic</note>
    </ligand>
</feature>
<dbReference type="OrthoDB" id="9772456at2"/>
<comment type="cofactor">
    <cofactor evidence="6">
        <name>Mg(2+)</name>
        <dbReference type="ChEBI" id="CHEBI:18420"/>
    </cofactor>
</comment>
<feature type="binding site" evidence="6">
    <location>
        <position position="227"/>
    </location>
    <ligand>
        <name>Mg(2+)</name>
        <dbReference type="ChEBI" id="CHEBI:18420"/>
        <label>1</label>
        <note>catalytic</note>
    </ligand>
</feature>
<dbReference type="PROSITE" id="PS00630">
    <property type="entry name" value="IMP_2"/>
    <property type="match status" value="1"/>
</dbReference>
<dbReference type="GO" id="GO:0007165">
    <property type="term" value="P:signal transduction"/>
    <property type="evidence" value="ECO:0007669"/>
    <property type="project" value="TreeGrafter"/>
</dbReference>
<keyword evidence="3 6" id="KW-0479">Metal-binding</keyword>
<comment type="catalytic activity">
    <reaction evidence="1">
        <text>a myo-inositol phosphate + H2O = myo-inositol + phosphate</text>
        <dbReference type="Rhea" id="RHEA:24056"/>
        <dbReference type="ChEBI" id="CHEBI:15377"/>
        <dbReference type="ChEBI" id="CHEBI:17268"/>
        <dbReference type="ChEBI" id="CHEBI:43474"/>
        <dbReference type="ChEBI" id="CHEBI:84139"/>
        <dbReference type="EC" id="3.1.3.25"/>
    </reaction>
</comment>
<dbReference type="GO" id="GO:0046872">
    <property type="term" value="F:metal ion binding"/>
    <property type="evidence" value="ECO:0007669"/>
    <property type="project" value="UniProtKB-KW"/>
</dbReference>
<dbReference type="InterPro" id="IPR020583">
    <property type="entry name" value="Inositol_monoP_metal-BS"/>
</dbReference>
<evidence type="ECO:0000256" key="5">
    <source>
        <dbReference type="ARBA" id="ARBA00022842"/>
    </source>
</evidence>
<feature type="binding site" evidence="6">
    <location>
        <position position="90"/>
    </location>
    <ligand>
        <name>Mg(2+)</name>
        <dbReference type="ChEBI" id="CHEBI:18420"/>
        <label>2</label>
    </ligand>
</feature>
<dbReference type="PANTHER" id="PTHR20854:SF4">
    <property type="entry name" value="INOSITOL-1-MONOPHOSPHATASE-RELATED"/>
    <property type="match status" value="1"/>
</dbReference>
<name>A0A239G1E0_9ACTN</name>
<reference evidence="7 8" key="1">
    <citation type="submission" date="2017-06" db="EMBL/GenBank/DDBJ databases">
        <authorList>
            <person name="Kim H.J."/>
            <person name="Triplett B.A."/>
        </authorList>
    </citation>
    <scope>NUCLEOTIDE SEQUENCE [LARGE SCALE GENOMIC DNA]</scope>
    <source>
        <strain evidence="7 8">CGMCC 4.2132</strain>
    </source>
</reference>
<dbReference type="EC" id="3.1.3.25" evidence="2"/>
<dbReference type="Gene3D" id="3.30.540.10">
    <property type="entry name" value="Fructose-1,6-Bisphosphatase, subunit A, domain 1"/>
    <property type="match status" value="1"/>
</dbReference>
<evidence type="ECO:0000256" key="1">
    <source>
        <dbReference type="ARBA" id="ARBA00001033"/>
    </source>
</evidence>
<dbReference type="PROSITE" id="PS00629">
    <property type="entry name" value="IMP_1"/>
    <property type="match status" value="1"/>
</dbReference>
<evidence type="ECO:0000256" key="3">
    <source>
        <dbReference type="ARBA" id="ARBA00022723"/>
    </source>
</evidence>
<feature type="binding site" evidence="6">
    <location>
        <position position="72"/>
    </location>
    <ligand>
        <name>Mg(2+)</name>
        <dbReference type="ChEBI" id="CHEBI:18420"/>
        <label>1</label>
        <note>catalytic</note>
    </ligand>
</feature>
<evidence type="ECO:0000256" key="2">
    <source>
        <dbReference type="ARBA" id="ARBA00013106"/>
    </source>
</evidence>
<evidence type="ECO:0000256" key="6">
    <source>
        <dbReference type="PIRSR" id="PIRSR600760-2"/>
    </source>
</evidence>
<dbReference type="PANTHER" id="PTHR20854">
    <property type="entry name" value="INOSITOL MONOPHOSPHATASE"/>
    <property type="match status" value="1"/>
</dbReference>
<dbReference type="AlphaFoldDB" id="A0A239G1E0"/>
<proteinExistence type="predicted"/>
<organism evidence="7 8">
    <name type="scientific">Streptosporangium subroseum</name>
    <dbReference type="NCBI Taxonomy" id="106412"/>
    <lineage>
        <taxon>Bacteria</taxon>
        <taxon>Bacillati</taxon>
        <taxon>Actinomycetota</taxon>
        <taxon>Actinomycetes</taxon>
        <taxon>Streptosporangiales</taxon>
        <taxon>Streptosporangiaceae</taxon>
        <taxon>Streptosporangium</taxon>
    </lineage>
</organism>
<dbReference type="SUPFAM" id="SSF56655">
    <property type="entry name" value="Carbohydrate phosphatase"/>
    <property type="match status" value="1"/>
</dbReference>
<dbReference type="InterPro" id="IPR020550">
    <property type="entry name" value="Inositol_monophosphatase_CS"/>
</dbReference>
<keyword evidence="5 6" id="KW-0460">Magnesium</keyword>
<keyword evidence="4" id="KW-0378">Hydrolase</keyword>
<evidence type="ECO:0000313" key="8">
    <source>
        <dbReference type="Proteomes" id="UP000198282"/>
    </source>
</evidence>
<dbReference type="InterPro" id="IPR000760">
    <property type="entry name" value="Inositol_monophosphatase-like"/>
</dbReference>
<dbReference type="Pfam" id="PF00459">
    <property type="entry name" value="Inositol_P"/>
    <property type="match status" value="1"/>
</dbReference>
<dbReference type="GO" id="GO:0046854">
    <property type="term" value="P:phosphatidylinositol phosphate biosynthetic process"/>
    <property type="evidence" value="ECO:0007669"/>
    <property type="project" value="InterPro"/>
</dbReference>
<accession>A0A239G1E0</accession>
<keyword evidence="8" id="KW-1185">Reference proteome</keyword>
<dbReference type="GO" id="GO:0008934">
    <property type="term" value="F:inositol monophosphate 1-phosphatase activity"/>
    <property type="evidence" value="ECO:0007669"/>
    <property type="project" value="TreeGrafter"/>
</dbReference>
<protein>
    <recommendedName>
        <fullName evidence="2">inositol-phosphate phosphatase</fullName>
        <ecNumber evidence="2">3.1.3.25</ecNumber>
    </recommendedName>
</protein>
<dbReference type="Gene3D" id="3.40.190.80">
    <property type="match status" value="1"/>
</dbReference>
<sequence length="297" mass="30832">MTFTPESPVAPESLVALAAEASVRAGRHVIERRRHGVTAKVKGAAHDMVTEIDAEAESLIREMLTVGTVVGEESGTSGSGDIRWYVDPIDGTYNFARGVPLFAVSIGVQIGERIVGGAVYDPVRDELFTAVNDELRLNGGLLGVDSPASSASGSPARPTEAIAPDSLPMVLTDIPTAGLRDAAEFELFADLLETTDLRRIGSSALALAWVACGRADVTANADVFVWDVAAGRALVAAAGGGFTGVPGEPGTERRTGFVAWRPGFAELGGRIAAGLATFAHLCPELANRLASQGAPRL</sequence>